<dbReference type="AlphaFoldDB" id="A0A7X3ILM5"/>
<feature type="transmembrane region" description="Helical" evidence="1">
    <location>
        <begin position="52"/>
        <end position="70"/>
    </location>
</feature>
<evidence type="ECO:0000313" key="3">
    <source>
        <dbReference type="Proteomes" id="UP000460318"/>
    </source>
</evidence>
<sequence length="239" mass="27314">MENTKRAWSMILKDLKGEKKYFMWTIVFAAYMAFTFGMAIRGQMEAPKYVSPVTDGLFLLLMPMLGFYFCRRSFKYLSEDSYTHMLAYFRALPISDHVVIAYRLMQSFLAFVINGIVFFGLMYWIAEPVRSEMTIAGYLALALTWIGYGILMTGPYMYFEFSNHGKAYFRSTFILLAVAVITAATIKLCGGNLLNFSIEMAAKWSLLSPIMWSMLAAAAASLTLFSRITLRKLRSRDLV</sequence>
<evidence type="ECO:0000313" key="2">
    <source>
        <dbReference type="EMBL" id="MWV45701.1"/>
    </source>
</evidence>
<reference evidence="2 3" key="1">
    <citation type="submission" date="2019-12" db="EMBL/GenBank/DDBJ databases">
        <title>Paenibacillus sp. nov., an endophytic bacterium isolated from the stem of Dendrobium.</title>
        <authorList>
            <person name="Zhao R."/>
        </authorList>
    </citation>
    <scope>NUCLEOTIDE SEQUENCE [LARGE SCALE GENOMIC DNA]</scope>
    <source>
        <strain evidence="2 3">HJL G12</strain>
    </source>
</reference>
<keyword evidence="1" id="KW-1133">Transmembrane helix</keyword>
<feature type="transmembrane region" description="Helical" evidence="1">
    <location>
        <begin position="171"/>
        <end position="194"/>
    </location>
</feature>
<dbReference type="Proteomes" id="UP000460318">
    <property type="component" value="Unassembled WGS sequence"/>
</dbReference>
<keyword evidence="1" id="KW-0812">Transmembrane</keyword>
<feature type="transmembrane region" description="Helical" evidence="1">
    <location>
        <begin position="138"/>
        <end position="159"/>
    </location>
</feature>
<proteinExistence type="predicted"/>
<feature type="transmembrane region" description="Helical" evidence="1">
    <location>
        <begin position="108"/>
        <end position="126"/>
    </location>
</feature>
<organism evidence="2 3">
    <name type="scientific">Paenibacillus dendrobii</name>
    <dbReference type="NCBI Taxonomy" id="2691084"/>
    <lineage>
        <taxon>Bacteria</taxon>
        <taxon>Bacillati</taxon>
        <taxon>Bacillota</taxon>
        <taxon>Bacilli</taxon>
        <taxon>Bacillales</taxon>
        <taxon>Paenibacillaceae</taxon>
        <taxon>Paenibacillus</taxon>
    </lineage>
</organism>
<keyword evidence="1" id="KW-0472">Membrane</keyword>
<dbReference type="RefSeq" id="WP_160499303.1">
    <property type="nucleotide sequence ID" value="NZ_WUBI01000003.1"/>
</dbReference>
<name>A0A7X3ILM5_9BACL</name>
<keyword evidence="3" id="KW-1185">Reference proteome</keyword>
<protein>
    <recommendedName>
        <fullName evidence="4">ABC-2 transporter permease</fullName>
    </recommendedName>
</protein>
<dbReference type="EMBL" id="WUBI01000003">
    <property type="protein sequence ID" value="MWV45701.1"/>
    <property type="molecule type" value="Genomic_DNA"/>
</dbReference>
<evidence type="ECO:0000256" key="1">
    <source>
        <dbReference type="SAM" id="Phobius"/>
    </source>
</evidence>
<comment type="caution">
    <text evidence="2">The sequence shown here is derived from an EMBL/GenBank/DDBJ whole genome shotgun (WGS) entry which is preliminary data.</text>
</comment>
<gene>
    <name evidence="2" type="ORF">GRF59_18975</name>
</gene>
<feature type="transmembrane region" description="Helical" evidence="1">
    <location>
        <begin position="21"/>
        <end position="40"/>
    </location>
</feature>
<accession>A0A7X3ILM5</accession>
<feature type="transmembrane region" description="Helical" evidence="1">
    <location>
        <begin position="206"/>
        <end position="226"/>
    </location>
</feature>
<evidence type="ECO:0008006" key="4">
    <source>
        <dbReference type="Google" id="ProtNLM"/>
    </source>
</evidence>